<protein>
    <submittedName>
        <fullName evidence="1">Spore protease YyaC</fullName>
    </submittedName>
</protein>
<evidence type="ECO:0000313" key="1">
    <source>
        <dbReference type="EMBL" id="TYA10268.1"/>
    </source>
</evidence>
<evidence type="ECO:0000313" key="2">
    <source>
        <dbReference type="Proteomes" id="UP000325218"/>
    </source>
</evidence>
<dbReference type="Pfam" id="PF06866">
    <property type="entry name" value="DUF1256"/>
    <property type="match status" value="1"/>
</dbReference>
<dbReference type="GO" id="GO:0006508">
    <property type="term" value="P:proteolysis"/>
    <property type="evidence" value="ECO:0007669"/>
    <property type="project" value="UniProtKB-KW"/>
</dbReference>
<dbReference type="Proteomes" id="UP000325218">
    <property type="component" value="Unassembled WGS sequence"/>
</dbReference>
<keyword evidence="1" id="KW-0378">Hydrolase</keyword>
<gene>
    <name evidence="1" type="primary">yyaC</name>
    <name evidence="1" type="ORF">FRY98_27190</name>
</gene>
<dbReference type="NCBIfam" id="TIGR02841">
    <property type="entry name" value="spore_YyaC"/>
    <property type="match status" value="1"/>
</dbReference>
<dbReference type="SUPFAM" id="SSF53163">
    <property type="entry name" value="HybD-like"/>
    <property type="match status" value="1"/>
</dbReference>
<dbReference type="InterPro" id="IPR023430">
    <property type="entry name" value="Pept_HybD-like_dom_sf"/>
</dbReference>
<keyword evidence="2" id="KW-1185">Reference proteome</keyword>
<reference evidence="1 2" key="1">
    <citation type="submission" date="2019-08" db="EMBL/GenBank/DDBJ databases">
        <title>Genome sequencing of Paenibacillus faecis DSM 23593(T).</title>
        <authorList>
            <person name="Kook J.-K."/>
            <person name="Park S.-N."/>
            <person name="Lim Y.K."/>
        </authorList>
    </citation>
    <scope>NUCLEOTIDE SEQUENCE [LARGE SCALE GENOMIC DNA]</scope>
    <source>
        <strain evidence="1 2">DSM 23593</strain>
    </source>
</reference>
<dbReference type="AlphaFoldDB" id="A0A5D0CK28"/>
<dbReference type="RefSeq" id="WP_148457836.1">
    <property type="nucleotide sequence ID" value="NZ_BORZ01000020.1"/>
</dbReference>
<organism evidence="1 2">
    <name type="scientific">Paenibacillus faecis</name>
    <dbReference type="NCBI Taxonomy" id="862114"/>
    <lineage>
        <taxon>Bacteria</taxon>
        <taxon>Bacillati</taxon>
        <taxon>Bacillota</taxon>
        <taxon>Bacilli</taxon>
        <taxon>Bacillales</taxon>
        <taxon>Paenibacillaceae</taxon>
        <taxon>Paenibacillus</taxon>
    </lineage>
</organism>
<keyword evidence="1" id="KW-0645">Protease</keyword>
<comment type="caution">
    <text evidence="1">The sequence shown here is derived from an EMBL/GenBank/DDBJ whole genome shotgun (WGS) entry which is preliminary data.</text>
</comment>
<sequence>MDERQVLPETGFARKKLTGGDLPEFFLEVRRRHAAREITFLCIGTDRSTGDALGPLVGTRLTEQGFANVIGTLDFPCDASNLEMRASLVPKEHIIVAIDACLGTPASVGCYLASGQPLLPAQSVGRTLPAVGHYSVAAVVNINGPKPYWTLQMTSLYKVMRMADELAEAIGRGFRGA</sequence>
<name>A0A5D0CK28_9BACL</name>
<accession>A0A5D0CK28</accession>
<dbReference type="OrthoDB" id="9815953at2"/>
<dbReference type="EMBL" id="VSDO01000006">
    <property type="protein sequence ID" value="TYA10268.1"/>
    <property type="molecule type" value="Genomic_DNA"/>
</dbReference>
<proteinExistence type="predicted"/>
<dbReference type="InterPro" id="IPR009665">
    <property type="entry name" value="YyaC"/>
</dbReference>
<dbReference type="GO" id="GO:0008233">
    <property type="term" value="F:peptidase activity"/>
    <property type="evidence" value="ECO:0007669"/>
    <property type="project" value="UniProtKB-KW"/>
</dbReference>